<dbReference type="Ensembl" id="ENSSTUT00000061316.1">
    <property type="protein sequence ID" value="ENSSTUP00000058410.1"/>
    <property type="gene ID" value="ENSSTUG00000025007.1"/>
</dbReference>
<feature type="region of interest" description="Disordered" evidence="2">
    <location>
        <begin position="29"/>
        <end position="49"/>
    </location>
</feature>
<organism evidence="3 4">
    <name type="scientific">Salmo trutta</name>
    <name type="common">Brown trout</name>
    <dbReference type="NCBI Taxonomy" id="8032"/>
    <lineage>
        <taxon>Eukaryota</taxon>
        <taxon>Metazoa</taxon>
        <taxon>Chordata</taxon>
        <taxon>Craniata</taxon>
        <taxon>Vertebrata</taxon>
        <taxon>Euteleostomi</taxon>
        <taxon>Actinopterygii</taxon>
        <taxon>Neopterygii</taxon>
        <taxon>Teleostei</taxon>
        <taxon>Protacanthopterygii</taxon>
        <taxon>Salmoniformes</taxon>
        <taxon>Salmonidae</taxon>
        <taxon>Salmoninae</taxon>
        <taxon>Salmo</taxon>
    </lineage>
</organism>
<feature type="coiled-coil region" evidence="1">
    <location>
        <begin position="4067"/>
        <end position="4143"/>
    </location>
</feature>
<feature type="coiled-coil region" evidence="1">
    <location>
        <begin position="136"/>
        <end position="234"/>
    </location>
</feature>
<feature type="coiled-coil region" evidence="1">
    <location>
        <begin position="339"/>
        <end position="376"/>
    </location>
</feature>
<sequence>MDAMLVERNRKLSEKEAYIVHLQMGMATGEQTATPTAQPDTEHRALPEESGAGSLAELQLLVLSLTRKVGEGDERYSLLQEQTESLKELLVTEKAAFEDKENMYKQNIQTFKDIILQKDNKLTEVNQMHEQELFKLAAKSDASADLEQLLKALKQKLHEKEVVLQGKNQVIDVLQGEVDSRDQQIKDLVERARRLQVERESLGSKMEAEKHVMRAQLRDLLEKHQGELRRATECHEAQLAEQEQALRGQLQEELGRTPVSELQTQTQAGSGRDSPATAQRMNELEAQAKLKSEEASKSEAKFLKMKAWSKSRIRQLEDELRKSQSGRVVPNVTSLRSRITDLEEEREETLWKLEQYDEIKAKNDVLEAKLVVYEEQQRKMASDLEQVTKRAASQASESGSADDAQSQVLDWQEMVSEAVTARDRAREEKATMALRMSHMEEEREALASRQQELEEELVQARGLTGPHRSGKKMGGTAHQHSLQEDFEFDGKQAFHQDPHSGVSESTAPMEEEGENMGGWWPEYTSPNTGGLRSVVEELELERNQLQEQILGLEDRCQDLEDRLQLQARIESLQNESERLQGQLVSLRSQQSRDAEKHHLLVTSLNEQLKGLSDTQECLETSLIEKENTLVKTSEKLELIDSLRDSLKEKEAQHKEVSDKLLQSENNLTEVSAKCSTFEKQCSELKTAVADLTHKLSVLKEKTQKQEATIKTLKNDLDQTNDELDKLNTTHLEERSQLIHNLQSCEREIDNLRDVLSDKDKEILALSGNMAEYAEQIMGLKREIKHKDEDLVRIETALTKSEREAQIIRDSQNSDHQALNTRTADLVEQLKDAETELSKAKEEKKSRTVEVEELRKQVEEDKRIILELRGEIQQHNVGHRNHLLECETQISSLKENVTVASQKLQESEGLISQLREASTSSKTLKDQLQDKEQTYEKELKSVEEERHKLRAEVSKHNDDLKTLSNQLEKQTECHVQLKKEVQEKLETISSLEEKLRAIQEEAKVEQQKFNTELQVRDSEKEKLTKDLQVKLENISNMKKLLKNLKTEKQQLQADLKEKADELKSQKQLVDELNKTSTAALELNSSLNSQANGLREENQRLQQDVAGKQKSISEMTDERDSLRSKVSNFETQHSENSKVIEGLLKDKVELSVRANELNKALEQNKQSISESLFEKTNECSLLTKTLREKEETVARLQVQIDSLNTQVEQFHHNIAEKEKSVTDQNSQVEAQQSQLSQLQETMYLLQEQVTALKTGLTEKDTVLQQKSDECSSLQNKLGQQKKLLSKLQGETKSLKGQCSQLTQRLEEKEETFRQITQDCESHKDELNKRNESLKSLSSQLGVMNESSVKLESENTELKTTLENHEAENNKLRHEMEQRQAEVVGLHSHFQALSEQNQQLRAAYEIRDKELAQQMQVTSELDRRVNVTLEQNTNLCSQLNSLTEEKQIVQQELAVQSESISELTKEKNLLLDKLSNFEMQHSENCKIIDGLLKDKKELSVAVEELNKVLEQNKQTISESLLDKTNKCTNLTKLLRGSEEALEHSQDQVDSLITQLDQLNNNMTEKEKTIRNQNSQLEAQQRELSQLQETLALLQEQGTALKSGLTEKDTMLQQKAEEWSSLQNKLNQLQGETKSLEGQCSQLTQRLEEKEETFRQMTQDCENHKDELNQRNESLKSLSSQLGVINECSAKLESENTELKTTLENHAAENKKLREEMEQRQTEILDLRDNIQALHEQNVRLKTELKNSVTEASKKLEEISVLRAEISKRDSYVSNLTKQLTAACSDRDSLGLNLQQSGESLNQLEMFIKQLQAKSVEGEGQMSQAITELQTQAQSLQKSLQDKDVSLHEAEKRLSLLREKFTLESEDFKTQLNSNAETMKWLQGDLRNAVEQSNQLSGRLEEQEAQLKQKVDDYVSLRTYVSELEDSTTQLRGQVDSLTSESSLLKETLKEKVKFILEAQSTSSAVSESLNSKLKTKDTECESLKEQLSHLQESVLKLNTKDAECESLKEQLSHLQESVSKLNSSLSAQSSEVARLQQALEERGTAVMDQSKALQELQRRADEAALFKTQFMESTELVSQLQGQIQELSTKSASLSQSAEENQSAFVNLQEKYAAHLEELQEARTMLFQRAEEMSSLNKALSDSNCAVQAAENTIEVLRNESSLLRQDLRQIQTLNVDLSKQKEDALETHQRSTSTFTVEIERLKSQYLHVAAQVNALTENLEQREMSLHAINSQYTAQVKQAEHVVSEMNKLEEQNKKLREEIALSKQENQQRLDAAISEKERLQQEVQKLIIERDEHGESYSSQIQTMQEQLHLQKQQQSSSMNEVMEKMVAEKERLQVEVSVKGEEITGLKSDIQKIGKTLQDSEKEWLSVLDRETQDKNIIAEQLKSVENEIKSKDIKVQALKQDLDSLHEKLAEAATAIRQGSDLLKAKEVEASTSRVQIENILVSVQEKDKHNIELRQALQDMESELRQLEVSKECSDKDLSVLSLTMSDRLVALEEEKVSLQTMLKQLRERHQCEVDSLRGELNKVSELLKWTECTLNDKEMGYKGENQQNVLLQEKIQHLHAQLQTETENLREAGIKQTALLSDIQTKDEQVSCMTIQISHQKELLAGLSQQLREKDASVAQVIESASNERMKYAEENSNFLSQLESLENAQSSSMKQLENMSLQLEESKAHLSRSQSELETKDLENGDLVKERDNLNTQLTKLTKEKEVMKKKLQAALVVRKELLKKLEDHEHQIEQNVNKGIEISGLQDRLQELTLQAQATTKEHEDIVADIKRQVHQKEGEFLELAKVLTVRDSLVEYFEINMQTLQAKLDEQEASLTTALHNLNEKSIIIDQLNSNISEKEEAFEQERSGMMLKLEKLQEDMKKSEESLKEDMSSSSATAVDIENELTKVKQEKAMMQKKAQAALLARKETIKKSQESEKKYIQELSELKDDYKALLEQHCQQTNDLNAVQLSYDQKVSQASVSQLGELETLRLLVQERDKTLQDLNMSLSERESQVHASSSYQAELETLHFKLESMSSELANKDKVLIALEQKSKALSERMSCTESQLKKAHAEIKEKMEELARQQQAVEMAEQQHQQEKQTMVDDHLVLQNHLGALQATVEELKHTLEALVGEKESQSQKCISESKELIEDRDRMKGELENALTTIAQQSSELQILQNTWAETQQQLGEEKEQLKVELEKAQSHSAESQAEMESHKLHMESLQQEKESAFMVIEQLNCEVAMLDAQLKEAGKVYEELLQKIPGLQDTSSEHIGVIGKEVQYLKISPEEHEMSLKERDDALVISQALATEKEELIAALEQQLQRQIHLHEVAMEKMRTEVDELQQRSQEDASKTKDQGNQSKTALLTRKLQAALVSRKEILKDNSSLKEQMRILSAKNEEIGASSTVLEMSVTKLKQQKEDLESSVSSLSKEKEKLIAEVDRILNDNHNLSAACESLKLTIENITQQKQAFSCQLESLKDSQTDELSEWKSKHTELKQEYESLLQAYENVSSEMDKMRQLLEGARRERQEALFKANKSESERENLEKQVGEMEDENEKIKEKMRKFTQAKQQKMEELEEENKKIRIDLLEFDDKQKVTVEELTIKNNHLEAEIHSLVESSEALRRKLTEIQLNNGSMAEALKEATCSLEKWPTDSKACEQNIQLKLDDALILNNSLTAQIKSQKTELASQQEINKLMQKEKETLSERIKQMQNKHEKELGEKDDAISELQEMINRHSQETISLNEKVRILEDDKSILQEELENVQEISDKVKNENEYLEMVILKNSERIDELTETVNVLQAQNTQLSSQLTESKEKVTQVCQEKEEQQLKLVKEFEEKLKMFQRGNEGSRNIKKELQELLKEKHHEINHLQHDSIKYQELILDLERSLKSSESAHEQVEKELREMTERISSLEEGRRHLEAELTTHKNLLNEAKKDLTNISSEKDQLVEVVSEKNNQSECQVMERTKALQHVAEQQKSIFMEREVIFQQHIEELLGSKERESQVVLELKRKIDSQDLQMNTLTREADTNLAKLAALSSSPHGTDAVKQWNDMFLNTLHEKDSQLLEQGFVITRFLEDIRVKEKEITELQVTKSRLERTLGDYTVAATAQQRQLFIMGASNRELNETVELLNQQLQELSEQVERLEQDRSALNIHLTGSVDSTSKMEFDLQQLENTLLDTESQLLLSQSHGDMLQVAFEKQEAISLHLKSLLQNKDAEISSLLSSRDGQMSGYLEQLQANHRAQVEGYEDRLTALYYEREKADKEFRRLENKVKSLQMKVDKSIQEKEKMAAQMGTFRNSMVSLQTERERLMSEYRMSEARNQTVMQGKEGSAEGDLSATKGLKHEIRTLLHQMDDLNSENAMLRAQLIRYREDLNQVLSLKDSQLKELLRKQQDAIKNLENQKATAEKQNRKTLLELEREGEASDALKAENSKLQTQVTDLEANILALNKGMQETNKGKVIADLQHAVAAKAAECNDLQQKLFAQKVAADDWKGSLQLLQRETEEKLGEAEDKYNSELDAFEQEVELMRNEKETADQRVAELARDLMQTEQLLSNARVQSTDLKSQNESLGKAMAALQNDRDQLIEDFKILRNRYDKELRETQGAMTKVERHLGDTTSELATLAKERHILVQKLSALESKDAPSQLTSLVDELSVALSEKEGQFQRVSLENDTYSSKVSAFSRSMASLQDDRDRLMEELAGAKRAFESRQGLGPEVVGIANTGESNSHRSSGIQALQTGRDGLVSHQL</sequence>
<dbReference type="InParanoid" id="A0A674AH69"/>
<feature type="compositionally biased region" description="Basic and acidic residues" evidence="2">
    <location>
        <begin position="3524"/>
        <end position="3539"/>
    </location>
</feature>
<proteinExistence type="predicted"/>
<feature type="compositionally biased region" description="Polar residues" evidence="2">
    <location>
        <begin position="391"/>
        <end position="409"/>
    </location>
</feature>
<feature type="coiled-coil region" evidence="1">
    <location>
        <begin position="528"/>
        <end position="589"/>
    </location>
</feature>
<dbReference type="PANTHER" id="PTHR18887">
    <property type="entry name" value="GOLGI-ASSOCIATED PROTEIN GCP360-RELATED"/>
    <property type="match status" value="1"/>
</dbReference>
<dbReference type="Proteomes" id="UP000472277">
    <property type="component" value="Chromosome 12"/>
</dbReference>
<feature type="coiled-coil region" evidence="1">
    <location>
        <begin position="2371"/>
        <end position="2419"/>
    </location>
</feature>
<feature type="coiled-coil region" evidence="1">
    <location>
        <begin position="1429"/>
        <end position="1512"/>
    </location>
</feature>
<dbReference type="Gene3D" id="1.10.287.1490">
    <property type="match status" value="3"/>
</dbReference>
<feature type="compositionally biased region" description="Polar residues" evidence="2">
    <location>
        <begin position="4711"/>
        <end position="4726"/>
    </location>
</feature>
<feature type="region of interest" description="Disordered" evidence="2">
    <location>
        <begin position="256"/>
        <end position="278"/>
    </location>
</feature>
<feature type="region of interest" description="Disordered" evidence="2">
    <location>
        <begin position="2671"/>
        <end position="2693"/>
    </location>
</feature>
<feature type="region of interest" description="Disordered" evidence="2">
    <location>
        <begin position="4709"/>
        <end position="4737"/>
    </location>
</feature>
<evidence type="ECO:0000256" key="1">
    <source>
        <dbReference type="SAM" id="Coils"/>
    </source>
</evidence>
<feature type="coiled-coil region" evidence="1">
    <location>
        <begin position="422"/>
        <end position="463"/>
    </location>
</feature>
<feature type="coiled-coil region" evidence="1">
    <location>
        <begin position="2197"/>
        <end position="2298"/>
    </location>
</feature>
<feature type="coiled-coil region" evidence="1">
    <location>
        <begin position="2448"/>
        <end position="2532"/>
    </location>
</feature>
<feature type="coiled-coil region" evidence="1">
    <location>
        <begin position="639"/>
        <end position="789"/>
    </location>
</feature>
<keyword evidence="4" id="KW-1185">Reference proteome</keyword>
<dbReference type="GeneTree" id="ENSGT00730000111007"/>
<feature type="coiled-coil region" evidence="1">
    <location>
        <begin position="1882"/>
        <end position="1909"/>
    </location>
</feature>
<evidence type="ECO:0000313" key="3">
    <source>
        <dbReference type="Ensembl" id="ENSSTUP00000058410.1"/>
    </source>
</evidence>
<dbReference type="GO" id="GO:0005794">
    <property type="term" value="C:Golgi apparatus"/>
    <property type="evidence" value="ECO:0007669"/>
    <property type="project" value="InterPro"/>
</dbReference>
<dbReference type="PANTHER" id="PTHR18887:SF4">
    <property type="entry name" value="GOLGIN SUBFAMILY B MEMBER 1-LIKE"/>
    <property type="match status" value="1"/>
</dbReference>
<reference evidence="3" key="2">
    <citation type="submission" date="2025-09" db="UniProtKB">
        <authorList>
            <consortium name="Ensembl"/>
        </authorList>
    </citation>
    <scope>IDENTIFICATION</scope>
</reference>
<feature type="region of interest" description="Disordered" evidence="2">
    <location>
        <begin position="3524"/>
        <end position="3547"/>
    </location>
</feature>
<feature type="coiled-coil region" evidence="1">
    <location>
        <begin position="2803"/>
        <end position="2951"/>
    </location>
</feature>
<dbReference type="SUPFAM" id="SSF57997">
    <property type="entry name" value="Tropomyosin"/>
    <property type="match status" value="1"/>
</dbReference>
<feature type="coiled-coil region" evidence="1">
    <location>
        <begin position="3022"/>
        <end position="3250"/>
    </location>
</feature>
<feature type="region of interest" description="Disordered" evidence="2">
    <location>
        <begin position="3327"/>
        <end position="3351"/>
    </location>
</feature>
<feature type="compositionally biased region" description="Polar residues" evidence="2">
    <location>
        <begin position="260"/>
        <end position="269"/>
    </location>
</feature>
<feature type="coiled-coil region" evidence="1">
    <location>
        <begin position="3842"/>
        <end position="3939"/>
    </location>
</feature>
<feature type="coiled-coil region" evidence="1">
    <location>
        <begin position="1963"/>
        <end position="2021"/>
    </location>
</feature>
<feature type="coiled-coil region" evidence="1">
    <location>
        <begin position="3662"/>
        <end position="3805"/>
    </location>
</feature>
<feature type="coiled-coil region" evidence="1">
    <location>
        <begin position="815"/>
        <end position="870"/>
    </location>
</feature>
<evidence type="ECO:0000256" key="2">
    <source>
        <dbReference type="SAM" id="MobiDB-lite"/>
    </source>
</evidence>
<feature type="compositionally biased region" description="Basic and acidic residues" evidence="2">
    <location>
        <begin position="2682"/>
        <end position="2693"/>
    </location>
</feature>
<feature type="region of interest" description="Disordered" evidence="2">
    <location>
        <begin position="495"/>
        <end position="514"/>
    </location>
</feature>
<feature type="coiled-coil region" evidence="1">
    <location>
        <begin position="4240"/>
        <end position="4590"/>
    </location>
</feature>
<evidence type="ECO:0000313" key="4">
    <source>
        <dbReference type="Proteomes" id="UP000472277"/>
    </source>
</evidence>
<feature type="region of interest" description="Disordered" evidence="2">
    <location>
        <begin position="1099"/>
        <end position="1129"/>
    </location>
</feature>
<feature type="coiled-coil region" evidence="1">
    <location>
        <begin position="1829"/>
        <end position="1856"/>
    </location>
</feature>
<feature type="coiled-coil region" evidence="1">
    <location>
        <begin position="2102"/>
        <end position="2164"/>
    </location>
</feature>
<keyword evidence="1" id="KW-0175">Coiled coil</keyword>
<feature type="coiled-coil region" evidence="1">
    <location>
        <begin position="1538"/>
        <end position="1747"/>
    </location>
</feature>
<feature type="compositionally biased region" description="Basic and acidic residues" evidence="2">
    <location>
        <begin position="3327"/>
        <end position="3345"/>
    </location>
</feature>
<feature type="coiled-coil region" evidence="1">
    <location>
        <begin position="4667"/>
        <end position="4694"/>
    </location>
</feature>
<reference evidence="3" key="1">
    <citation type="submission" date="2025-08" db="UniProtKB">
        <authorList>
            <consortium name="Ensembl"/>
        </authorList>
    </citation>
    <scope>IDENTIFICATION</scope>
</reference>
<protein>
    <submittedName>
        <fullName evidence="3">Golgin subfamily B member 1-like</fullName>
    </submittedName>
</protein>
<feature type="region of interest" description="Disordered" evidence="2">
    <location>
        <begin position="390"/>
        <end position="409"/>
    </location>
</feature>
<accession>A0A674AH69</accession>
<name>A0A674AH69_SALTR</name>
<feature type="compositionally biased region" description="Polar residues" evidence="2">
    <location>
        <begin position="29"/>
        <end position="39"/>
    </location>
</feature>
<dbReference type="InterPro" id="IPR026202">
    <property type="entry name" value="GOLGB1"/>
</dbReference>
<gene>
    <name evidence="3" type="primary">LOC115203463</name>
</gene>